<keyword evidence="3" id="KW-1185">Reference proteome</keyword>
<dbReference type="InterPro" id="IPR000683">
    <property type="entry name" value="Gfo/Idh/MocA-like_OxRdtase_N"/>
</dbReference>
<dbReference type="SUPFAM" id="SSF51735">
    <property type="entry name" value="NAD(P)-binding Rossmann-fold domains"/>
    <property type="match status" value="1"/>
</dbReference>
<name>A0A9Q9ASQ2_9PEZI</name>
<evidence type="ECO:0000313" key="3">
    <source>
        <dbReference type="Proteomes" id="UP001056384"/>
    </source>
</evidence>
<organism evidence="2 3">
    <name type="scientific">Septoria linicola</name>
    <dbReference type="NCBI Taxonomy" id="215465"/>
    <lineage>
        <taxon>Eukaryota</taxon>
        <taxon>Fungi</taxon>
        <taxon>Dikarya</taxon>
        <taxon>Ascomycota</taxon>
        <taxon>Pezizomycotina</taxon>
        <taxon>Dothideomycetes</taxon>
        <taxon>Dothideomycetidae</taxon>
        <taxon>Mycosphaerellales</taxon>
        <taxon>Mycosphaerellaceae</taxon>
        <taxon>Septoria</taxon>
    </lineage>
</organism>
<accession>A0A9Q9ASQ2</accession>
<dbReference type="Gene3D" id="3.40.50.720">
    <property type="entry name" value="NAD(P)-binding Rossmann-like Domain"/>
    <property type="match status" value="1"/>
</dbReference>
<dbReference type="EMBL" id="CP099424">
    <property type="protein sequence ID" value="USW55102.1"/>
    <property type="molecule type" value="Genomic_DNA"/>
</dbReference>
<dbReference type="Gene3D" id="3.30.360.10">
    <property type="entry name" value="Dihydrodipicolinate Reductase, domain 2"/>
    <property type="match status" value="2"/>
</dbReference>
<dbReference type="PANTHER" id="PTHR43377:SF12">
    <property type="entry name" value="BINDING ROSSMANN FOLD OXIDOREDUCTASE, PUTATIVE (AFU_ORTHOLOGUE AFUA_3G11840)-RELATED"/>
    <property type="match status" value="1"/>
</dbReference>
<protein>
    <submittedName>
        <fullName evidence="2">Gfo/Idh/MocA-like oxidoreductase, NAD(P)-binding domain superfamily</fullName>
    </submittedName>
</protein>
<dbReference type="AlphaFoldDB" id="A0A9Q9ASQ2"/>
<dbReference type="SUPFAM" id="SSF55347">
    <property type="entry name" value="Glyceraldehyde-3-phosphate dehydrogenase-like, C-terminal domain"/>
    <property type="match status" value="1"/>
</dbReference>
<gene>
    <name evidence="2" type="ORF">Slin15195_G084210</name>
</gene>
<dbReference type="GO" id="GO:0000166">
    <property type="term" value="F:nucleotide binding"/>
    <property type="evidence" value="ECO:0007669"/>
    <property type="project" value="InterPro"/>
</dbReference>
<sequence length="527" mass="58325">MAPLMNDDAGQSTAADRSESDLKVGLPRLLIIGAGSRGNAYARAAVDSGLGIVTAVAEPVDFKRRLLGSRYIWPSADPTPEQEFRGWQQYTKYEQQRRKDEAAGIPVPPGVDGVFICVHDEHHIDVLTAIAPLGLHIMAEKPLATTLAGCLKVEKFVRSAEPRIFAIGHVLRYSPHNMLLRHLVREKRVIGDVLSIEHTEPVGWWHFSHSYVRGHWRKESTTAPSLLTKSCHDIDFILWMLCSPLTGSQEQVHLPARLSSSGSLKQYRRAQKPKEAGSATNCVSCPIGDTCKYSATRIYNDRHLAVGKAKWPVEIVNPETEHILATDGPEQAKSALLKTLSEDYNSGTTPLADIEGRSWYGRCVWESDNDVCDDQYVTIEWDDGSSGLGSKTASFHMIAQTLAQCERRGRIYGTSGEISYDSKSITIHDFTNNTTSTCNPEVPKNSHHGGGDDGLTQQFLKAVAASKSGRMSVDEAQVEYLGCTMEEIIRSHAAVFAAEEARRERKVVDWQQWWQTNVAQPVEGSES</sequence>
<feature type="domain" description="Gfo/Idh/MocA-like oxidoreductase N-terminal" evidence="1">
    <location>
        <begin position="30"/>
        <end position="163"/>
    </location>
</feature>
<dbReference type="Pfam" id="PF01408">
    <property type="entry name" value="GFO_IDH_MocA"/>
    <property type="match status" value="1"/>
</dbReference>
<evidence type="ECO:0000259" key="1">
    <source>
        <dbReference type="Pfam" id="PF01408"/>
    </source>
</evidence>
<dbReference type="InterPro" id="IPR036291">
    <property type="entry name" value="NAD(P)-bd_dom_sf"/>
</dbReference>
<evidence type="ECO:0000313" key="2">
    <source>
        <dbReference type="EMBL" id="USW55102.1"/>
    </source>
</evidence>
<proteinExistence type="predicted"/>
<dbReference type="InterPro" id="IPR051450">
    <property type="entry name" value="Gfo/Idh/MocA_Oxidoreductases"/>
</dbReference>
<dbReference type="PANTHER" id="PTHR43377">
    <property type="entry name" value="BILIVERDIN REDUCTASE A"/>
    <property type="match status" value="1"/>
</dbReference>
<reference evidence="2" key="1">
    <citation type="submission" date="2022-06" db="EMBL/GenBank/DDBJ databases">
        <title>Complete genome sequences of two strains of the flax pathogen Septoria linicola.</title>
        <authorList>
            <person name="Lapalu N."/>
            <person name="Simon A."/>
            <person name="Demenou B."/>
            <person name="Paumier D."/>
            <person name="Guillot M.-P."/>
            <person name="Gout L."/>
            <person name="Valade R."/>
        </authorList>
    </citation>
    <scope>NUCLEOTIDE SEQUENCE</scope>
    <source>
        <strain evidence="2">SE15195</strain>
    </source>
</reference>
<dbReference type="Proteomes" id="UP001056384">
    <property type="component" value="Chromosome 7"/>
</dbReference>